<protein>
    <submittedName>
        <fullName evidence="2">Uncharacterized protein</fullName>
    </submittedName>
</protein>
<evidence type="ECO:0000256" key="1">
    <source>
        <dbReference type="SAM" id="MobiDB-lite"/>
    </source>
</evidence>
<evidence type="ECO:0000313" key="2">
    <source>
        <dbReference type="EnsemblPlants" id="TuG1812G0500002629.01.T01.cds323300"/>
    </source>
</evidence>
<organism evidence="2 3">
    <name type="scientific">Triticum urartu</name>
    <name type="common">Red wild einkorn</name>
    <name type="synonym">Crithodium urartu</name>
    <dbReference type="NCBI Taxonomy" id="4572"/>
    <lineage>
        <taxon>Eukaryota</taxon>
        <taxon>Viridiplantae</taxon>
        <taxon>Streptophyta</taxon>
        <taxon>Embryophyta</taxon>
        <taxon>Tracheophyta</taxon>
        <taxon>Spermatophyta</taxon>
        <taxon>Magnoliopsida</taxon>
        <taxon>Liliopsida</taxon>
        <taxon>Poales</taxon>
        <taxon>Poaceae</taxon>
        <taxon>BOP clade</taxon>
        <taxon>Pooideae</taxon>
        <taxon>Triticodae</taxon>
        <taxon>Triticeae</taxon>
        <taxon>Triticinae</taxon>
        <taxon>Triticum</taxon>
    </lineage>
</organism>
<dbReference type="EnsemblPlants" id="TuG1812G0500002629.01.T01">
    <property type="protein sequence ID" value="TuG1812G0500002629.01.T01.cds323300"/>
    <property type="gene ID" value="TuG1812G0500002629.01"/>
</dbReference>
<feature type="compositionally biased region" description="Gly residues" evidence="1">
    <location>
        <begin position="88"/>
        <end position="99"/>
    </location>
</feature>
<reference evidence="2" key="3">
    <citation type="submission" date="2022-06" db="UniProtKB">
        <authorList>
            <consortium name="EnsemblPlants"/>
        </authorList>
    </citation>
    <scope>IDENTIFICATION</scope>
</reference>
<dbReference type="Proteomes" id="UP000015106">
    <property type="component" value="Chromosome 5"/>
</dbReference>
<feature type="compositionally biased region" description="Basic and acidic residues" evidence="1">
    <location>
        <begin position="102"/>
        <end position="114"/>
    </location>
</feature>
<reference evidence="3" key="1">
    <citation type="journal article" date="2013" name="Nature">
        <title>Draft genome of the wheat A-genome progenitor Triticum urartu.</title>
        <authorList>
            <person name="Ling H.Q."/>
            <person name="Zhao S."/>
            <person name="Liu D."/>
            <person name="Wang J."/>
            <person name="Sun H."/>
            <person name="Zhang C."/>
            <person name="Fan H."/>
            <person name="Li D."/>
            <person name="Dong L."/>
            <person name="Tao Y."/>
            <person name="Gao C."/>
            <person name="Wu H."/>
            <person name="Li Y."/>
            <person name="Cui Y."/>
            <person name="Guo X."/>
            <person name="Zheng S."/>
            <person name="Wang B."/>
            <person name="Yu K."/>
            <person name="Liang Q."/>
            <person name="Yang W."/>
            <person name="Lou X."/>
            <person name="Chen J."/>
            <person name="Feng M."/>
            <person name="Jian J."/>
            <person name="Zhang X."/>
            <person name="Luo G."/>
            <person name="Jiang Y."/>
            <person name="Liu J."/>
            <person name="Wang Z."/>
            <person name="Sha Y."/>
            <person name="Zhang B."/>
            <person name="Wu H."/>
            <person name="Tang D."/>
            <person name="Shen Q."/>
            <person name="Xue P."/>
            <person name="Zou S."/>
            <person name="Wang X."/>
            <person name="Liu X."/>
            <person name="Wang F."/>
            <person name="Yang Y."/>
            <person name="An X."/>
            <person name="Dong Z."/>
            <person name="Zhang K."/>
            <person name="Zhang X."/>
            <person name="Luo M.C."/>
            <person name="Dvorak J."/>
            <person name="Tong Y."/>
            <person name="Wang J."/>
            <person name="Yang H."/>
            <person name="Li Z."/>
            <person name="Wang D."/>
            <person name="Zhang A."/>
            <person name="Wang J."/>
        </authorList>
    </citation>
    <scope>NUCLEOTIDE SEQUENCE</scope>
    <source>
        <strain evidence="3">cv. G1812</strain>
    </source>
</reference>
<proteinExistence type="predicted"/>
<keyword evidence="3" id="KW-1185">Reference proteome</keyword>
<evidence type="ECO:0000313" key="3">
    <source>
        <dbReference type="Proteomes" id="UP000015106"/>
    </source>
</evidence>
<sequence length="135" mass="14291">GRHQLLGASSADICSLYSCLPQLDPCPRRESSWSGQLILLLVGVGGQGHGRRRLHDAGAGRGLAAERQVGEQRDHAAGAVGARRGRADGLGGGEDGGGLGEDEVHQRLHQHEQPHLQQGTVLARHLQLHSDSRAL</sequence>
<name>A0A8R7UGA5_TRIUA</name>
<dbReference type="Gramene" id="TuG1812G0500002629.01.T01">
    <property type="protein sequence ID" value="TuG1812G0500002629.01.T01.cds323300"/>
    <property type="gene ID" value="TuG1812G0500002629.01"/>
</dbReference>
<dbReference type="AlphaFoldDB" id="A0A8R7UGA5"/>
<accession>A0A8R7UGA5</accession>
<reference evidence="2" key="2">
    <citation type="submission" date="2018-03" db="EMBL/GenBank/DDBJ databases">
        <title>The Triticum urartu genome reveals the dynamic nature of wheat genome evolution.</title>
        <authorList>
            <person name="Ling H."/>
            <person name="Ma B."/>
            <person name="Shi X."/>
            <person name="Liu H."/>
            <person name="Dong L."/>
            <person name="Sun H."/>
            <person name="Cao Y."/>
            <person name="Gao Q."/>
            <person name="Zheng S."/>
            <person name="Li Y."/>
            <person name="Yu Y."/>
            <person name="Du H."/>
            <person name="Qi M."/>
            <person name="Li Y."/>
            <person name="Yu H."/>
            <person name="Cui Y."/>
            <person name="Wang N."/>
            <person name="Chen C."/>
            <person name="Wu H."/>
            <person name="Zhao Y."/>
            <person name="Zhang J."/>
            <person name="Li Y."/>
            <person name="Zhou W."/>
            <person name="Zhang B."/>
            <person name="Hu W."/>
            <person name="Eijk M."/>
            <person name="Tang J."/>
            <person name="Witsenboer H."/>
            <person name="Zhao S."/>
            <person name="Li Z."/>
            <person name="Zhang A."/>
            <person name="Wang D."/>
            <person name="Liang C."/>
        </authorList>
    </citation>
    <scope>NUCLEOTIDE SEQUENCE [LARGE SCALE GENOMIC DNA]</scope>
    <source>
        <strain evidence="2">cv. G1812</strain>
    </source>
</reference>
<feature type="region of interest" description="Disordered" evidence="1">
    <location>
        <begin position="48"/>
        <end position="118"/>
    </location>
</feature>